<dbReference type="STRING" id="5353.A0A1Q3ERS2"/>
<evidence type="ECO:0000313" key="2">
    <source>
        <dbReference type="EMBL" id="GAW09895.1"/>
    </source>
</evidence>
<dbReference type="AlphaFoldDB" id="A0A1Q3ERS2"/>
<gene>
    <name evidence="2" type="ORF">LENED_012107</name>
</gene>
<name>A0A1Q3ERS2_LENED</name>
<dbReference type="EMBL" id="BDGU01001410">
    <property type="protein sequence ID" value="GAW09895.1"/>
    <property type="molecule type" value="Genomic_DNA"/>
</dbReference>
<sequence>MWCDLYNQFQELRGATDVAGFGFFVRGTFESSIKPTVIGGGPVHEFFQQYFKKDPWEMACLFEAFVTTYNKVGNRKLLHSEKAKATGKTILDSLARITGVDNIRMNYPNFRTKISAKYKVKIVGWPTDVDLMSPRDIIDPAKLDAVYDAWRSGSAYWSIMDKREYKKFMAQLEKDKAAGVQVEVPRKVRSDRGGTHEKASTKRQHANNGDEPAAKRRRASQPTKGRMDAEQETSDEEGNNKELGKDDDDDESDDSQGLEHENEDIDELDN</sequence>
<reference evidence="2 3" key="1">
    <citation type="submission" date="2016-08" db="EMBL/GenBank/DDBJ databases">
        <authorList>
            <consortium name="Lentinula edodes genome sequencing consortium"/>
            <person name="Sakamoto Y."/>
            <person name="Nakade K."/>
            <person name="Sato S."/>
            <person name="Yoshida Y."/>
            <person name="Miyazaki K."/>
            <person name="Natsume S."/>
            <person name="Konno N."/>
        </authorList>
    </citation>
    <scope>NUCLEOTIDE SEQUENCE [LARGE SCALE GENOMIC DNA]</scope>
    <source>
        <strain evidence="2 3">NBRC 111202</strain>
    </source>
</reference>
<reference evidence="2 3" key="2">
    <citation type="submission" date="2017-02" db="EMBL/GenBank/DDBJ databases">
        <title>A genome survey and senescence transcriptome analysis in Lentinula edodes.</title>
        <authorList>
            <person name="Sakamoto Y."/>
            <person name="Nakade K."/>
            <person name="Sato S."/>
            <person name="Yoshida Y."/>
            <person name="Miyazaki K."/>
            <person name="Natsume S."/>
            <person name="Konno N."/>
        </authorList>
    </citation>
    <scope>NUCLEOTIDE SEQUENCE [LARGE SCALE GENOMIC DNA]</scope>
    <source>
        <strain evidence="2 3">NBRC 111202</strain>
    </source>
</reference>
<evidence type="ECO:0000313" key="3">
    <source>
        <dbReference type="Proteomes" id="UP000188533"/>
    </source>
</evidence>
<feature type="region of interest" description="Disordered" evidence="1">
    <location>
        <begin position="176"/>
        <end position="270"/>
    </location>
</feature>
<organism evidence="2 3">
    <name type="scientific">Lentinula edodes</name>
    <name type="common">Shiitake mushroom</name>
    <name type="synonym">Lentinus edodes</name>
    <dbReference type="NCBI Taxonomy" id="5353"/>
    <lineage>
        <taxon>Eukaryota</taxon>
        <taxon>Fungi</taxon>
        <taxon>Dikarya</taxon>
        <taxon>Basidiomycota</taxon>
        <taxon>Agaricomycotina</taxon>
        <taxon>Agaricomycetes</taxon>
        <taxon>Agaricomycetidae</taxon>
        <taxon>Agaricales</taxon>
        <taxon>Marasmiineae</taxon>
        <taxon>Omphalotaceae</taxon>
        <taxon>Lentinula</taxon>
    </lineage>
</organism>
<keyword evidence="3" id="KW-1185">Reference proteome</keyword>
<protein>
    <submittedName>
        <fullName evidence="2">Uncharacterized protein</fullName>
    </submittedName>
</protein>
<proteinExistence type="predicted"/>
<feature type="compositionally biased region" description="Basic and acidic residues" evidence="1">
    <location>
        <begin position="184"/>
        <end position="200"/>
    </location>
</feature>
<accession>A0A1Q3ERS2</accession>
<evidence type="ECO:0000256" key="1">
    <source>
        <dbReference type="SAM" id="MobiDB-lite"/>
    </source>
</evidence>
<feature type="compositionally biased region" description="Acidic residues" evidence="1">
    <location>
        <begin position="245"/>
        <end position="270"/>
    </location>
</feature>
<comment type="caution">
    <text evidence="2">The sequence shown here is derived from an EMBL/GenBank/DDBJ whole genome shotgun (WGS) entry which is preliminary data.</text>
</comment>
<dbReference type="Proteomes" id="UP000188533">
    <property type="component" value="Unassembled WGS sequence"/>
</dbReference>